<evidence type="ECO:0000256" key="7">
    <source>
        <dbReference type="ARBA" id="ARBA00022676"/>
    </source>
</evidence>
<evidence type="ECO:0000256" key="17">
    <source>
        <dbReference type="ARBA" id="ARBA00023211"/>
    </source>
</evidence>
<comment type="subcellular location">
    <subcellularLocation>
        <location evidence="2">Golgi apparatus membrane</location>
        <topology evidence="2">Single-pass type II membrane protein</topology>
    </subcellularLocation>
</comment>
<dbReference type="GO" id="GO:0000139">
    <property type="term" value="C:Golgi membrane"/>
    <property type="evidence" value="ECO:0007669"/>
    <property type="project" value="UniProtKB-SubCell"/>
</dbReference>
<keyword evidence="7" id="KW-0328">Glycosyltransferase</keyword>
<feature type="binding site" evidence="23">
    <location>
        <begin position="186"/>
        <end position="190"/>
    </location>
    <ligand>
        <name>substrate</name>
    </ligand>
</feature>
<dbReference type="OrthoDB" id="6019616at2759"/>
<name>A0A6P8YRH5_THRPL</name>
<dbReference type="AlphaFoldDB" id="A0A6P8YRH5"/>
<comment type="pathway">
    <text evidence="3">Protein modification; protein glycosylation.</text>
</comment>
<evidence type="ECO:0000256" key="24">
    <source>
        <dbReference type="PIRSR" id="PIRSR607754-2"/>
    </source>
</evidence>
<dbReference type="GO" id="GO:0006487">
    <property type="term" value="P:protein N-linked glycosylation"/>
    <property type="evidence" value="ECO:0007669"/>
    <property type="project" value="TreeGrafter"/>
</dbReference>
<dbReference type="UniPathway" id="UPA00378"/>
<evidence type="ECO:0000256" key="18">
    <source>
        <dbReference type="ARBA" id="ARBA00029663"/>
    </source>
</evidence>
<dbReference type="GeneID" id="117644342"/>
<keyword evidence="15 25" id="KW-1015">Disulfide bond</keyword>
<dbReference type="Pfam" id="PF05060">
    <property type="entry name" value="MGAT2"/>
    <property type="match status" value="1"/>
</dbReference>
<feature type="disulfide bond" evidence="25">
    <location>
        <begin position="373"/>
        <end position="396"/>
    </location>
</feature>
<comment type="cofactor">
    <cofactor evidence="1 24">
        <name>Mn(2+)</name>
        <dbReference type="ChEBI" id="CHEBI:29035"/>
    </cofactor>
</comment>
<evidence type="ECO:0000256" key="6">
    <source>
        <dbReference type="ARBA" id="ARBA00014817"/>
    </source>
</evidence>
<keyword evidence="14" id="KW-0472">Membrane</keyword>
<dbReference type="RefSeq" id="XP_034239607.1">
    <property type="nucleotide sequence ID" value="XM_034383716.1"/>
</dbReference>
<keyword evidence="16" id="KW-0325">Glycoprotein</keyword>
<evidence type="ECO:0000313" key="29">
    <source>
        <dbReference type="RefSeq" id="XP_034239609.1"/>
    </source>
</evidence>
<keyword evidence="26" id="KW-1185">Reference proteome</keyword>
<dbReference type="InterPro" id="IPR007754">
    <property type="entry name" value="GlcNAc_II"/>
</dbReference>
<feature type="disulfide bond" evidence="25">
    <location>
        <begin position="378"/>
        <end position="478"/>
    </location>
</feature>
<evidence type="ECO:0000256" key="4">
    <source>
        <dbReference type="ARBA" id="ARBA00011011"/>
    </source>
</evidence>
<evidence type="ECO:0000313" key="28">
    <source>
        <dbReference type="RefSeq" id="XP_034239607.1"/>
    </source>
</evidence>
<gene>
    <name evidence="27 28 29" type="primary">LOC117644342</name>
</gene>
<dbReference type="InterPro" id="IPR029044">
    <property type="entry name" value="Nucleotide-diphossugar_trans"/>
</dbReference>
<dbReference type="RefSeq" id="XP_034239606.1">
    <property type="nucleotide sequence ID" value="XM_034383715.1"/>
</dbReference>
<evidence type="ECO:0000256" key="1">
    <source>
        <dbReference type="ARBA" id="ARBA00001936"/>
    </source>
</evidence>
<comment type="similarity">
    <text evidence="4">Belongs to the glycosyltransferase 16 (GT16) protein family.</text>
</comment>
<keyword evidence="17 24" id="KW-0464">Manganese</keyword>
<evidence type="ECO:0000256" key="20">
    <source>
        <dbReference type="ARBA" id="ARBA00032552"/>
    </source>
</evidence>
<protein>
    <recommendedName>
        <fullName evidence="6">Alpha-1,6-mannosyl-glycoprotein 2-beta-N-acetylglucosaminyltransferase</fullName>
        <ecNumber evidence="5">2.4.1.143</ecNumber>
    </recommendedName>
    <alternativeName>
        <fullName evidence="21">Beta-1,2-N-acetylglucosaminyltransferase II</fullName>
    </alternativeName>
    <alternativeName>
        <fullName evidence="20">GlcNAc-T II</fullName>
    </alternativeName>
    <alternativeName>
        <fullName evidence="19">Mannoside acetylglucosaminyltransferase 2</fullName>
    </alternativeName>
    <alternativeName>
        <fullName evidence="18">N-glycosyl-oligosaccharide-glycoprotein N-acetylglucosaminyltransferase II</fullName>
    </alternativeName>
</protein>
<evidence type="ECO:0000256" key="25">
    <source>
        <dbReference type="PIRSR" id="PIRSR607754-3"/>
    </source>
</evidence>
<dbReference type="GO" id="GO:0009312">
    <property type="term" value="P:oligosaccharide biosynthetic process"/>
    <property type="evidence" value="ECO:0007669"/>
    <property type="project" value="InterPro"/>
</dbReference>
<keyword evidence="12" id="KW-1133">Transmembrane helix</keyword>
<evidence type="ECO:0000313" key="26">
    <source>
        <dbReference type="Proteomes" id="UP000515158"/>
    </source>
</evidence>
<organism evidence="27">
    <name type="scientific">Thrips palmi</name>
    <name type="common">Melon thrips</name>
    <dbReference type="NCBI Taxonomy" id="161013"/>
    <lineage>
        <taxon>Eukaryota</taxon>
        <taxon>Metazoa</taxon>
        <taxon>Ecdysozoa</taxon>
        <taxon>Arthropoda</taxon>
        <taxon>Hexapoda</taxon>
        <taxon>Insecta</taxon>
        <taxon>Pterygota</taxon>
        <taxon>Neoptera</taxon>
        <taxon>Paraneoptera</taxon>
        <taxon>Thysanoptera</taxon>
        <taxon>Terebrantia</taxon>
        <taxon>Thripoidea</taxon>
        <taxon>Thripidae</taxon>
        <taxon>Thrips</taxon>
    </lineage>
</organism>
<evidence type="ECO:0000256" key="13">
    <source>
        <dbReference type="ARBA" id="ARBA00023034"/>
    </source>
</evidence>
<evidence type="ECO:0000256" key="2">
    <source>
        <dbReference type="ARBA" id="ARBA00004323"/>
    </source>
</evidence>
<dbReference type="PANTHER" id="PTHR12871:SF0">
    <property type="entry name" value="ALPHA-1,6-MANNOSYL-GLYCOPROTEIN 2-BETA-N-ACETYLGLUCOSAMINYLTRANSFERASE"/>
    <property type="match status" value="1"/>
</dbReference>
<evidence type="ECO:0000256" key="11">
    <source>
        <dbReference type="ARBA" id="ARBA00022968"/>
    </source>
</evidence>
<dbReference type="Proteomes" id="UP000515158">
    <property type="component" value="Unplaced"/>
</dbReference>
<evidence type="ECO:0000256" key="3">
    <source>
        <dbReference type="ARBA" id="ARBA00004922"/>
    </source>
</evidence>
<accession>A0A6P8YRH5</accession>
<dbReference type="KEGG" id="tpal:117644342"/>
<evidence type="ECO:0000256" key="5">
    <source>
        <dbReference type="ARBA" id="ARBA00012613"/>
    </source>
</evidence>
<dbReference type="GO" id="GO:0046872">
    <property type="term" value="F:metal ion binding"/>
    <property type="evidence" value="ECO:0007669"/>
    <property type="project" value="UniProtKB-KW"/>
</dbReference>
<dbReference type="PANTHER" id="PTHR12871">
    <property type="entry name" value="BETA-1,2-N-ACETYLGLUCOSAMINYLTRANSFERASE II"/>
    <property type="match status" value="1"/>
</dbReference>
<feature type="binding site" evidence="24">
    <location>
        <position position="308"/>
    </location>
    <ligand>
        <name>Mn(2+)</name>
        <dbReference type="ChEBI" id="CHEBI:29035"/>
    </ligand>
</feature>
<evidence type="ECO:0000256" key="23">
    <source>
        <dbReference type="PIRSR" id="PIRSR607754-1"/>
    </source>
</evidence>
<evidence type="ECO:0000313" key="27">
    <source>
        <dbReference type="RefSeq" id="XP_034239606.1"/>
    </source>
</evidence>
<dbReference type="EC" id="2.4.1.143" evidence="5"/>
<keyword evidence="13" id="KW-0333">Golgi apparatus</keyword>
<evidence type="ECO:0000256" key="21">
    <source>
        <dbReference type="ARBA" id="ARBA00032915"/>
    </source>
</evidence>
<evidence type="ECO:0000256" key="14">
    <source>
        <dbReference type="ARBA" id="ARBA00023136"/>
    </source>
</evidence>
<dbReference type="GO" id="GO:0005795">
    <property type="term" value="C:Golgi stack"/>
    <property type="evidence" value="ECO:0007669"/>
    <property type="project" value="InterPro"/>
</dbReference>
<evidence type="ECO:0000256" key="12">
    <source>
        <dbReference type="ARBA" id="ARBA00022989"/>
    </source>
</evidence>
<dbReference type="GO" id="GO:0008455">
    <property type="term" value="F:alpha-1,6-mannosylglycoprotein 2-beta-N-acetylglucosaminyltransferase activity"/>
    <property type="evidence" value="ECO:0007669"/>
    <property type="project" value="UniProtKB-EC"/>
</dbReference>
<evidence type="ECO:0000256" key="8">
    <source>
        <dbReference type="ARBA" id="ARBA00022679"/>
    </source>
</evidence>
<evidence type="ECO:0000256" key="10">
    <source>
        <dbReference type="ARBA" id="ARBA00022723"/>
    </source>
</evidence>
<keyword evidence="8" id="KW-0808">Transferase</keyword>
<comment type="catalytic activity">
    <reaction evidence="22">
        <text>an N(4)-{beta-D-GlcNAc-(1-&gt;2)-alpha-D-Man-(1-&gt;3)-[alpha-D-Man-(1-&gt;6)]-beta-D-Man-(1-&gt;4)-beta-D-GlcNAc-(1-&gt;4)-beta-D-GlcNAc}-L-asparaginyl-[protein] + UDP-N-acetyl-alpha-D-glucosamine = N(4)-{beta-D-GlcNAc-(1-&gt;2)-alpha-D-Man-(1-&gt;3)-[beta-D-GlcNAc-(1-&gt;2)-alpha-D-Man-(1-&gt;6)]-beta-D-Man-(1-&gt;4)-beta-D-GlcNAc-(1-&gt;4)-beta-D-GlcNAc}-L-asparaginyl-[protein] + UDP + H(+)</text>
        <dbReference type="Rhea" id="RHEA:12941"/>
        <dbReference type="Rhea" id="RHEA-COMP:13526"/>
        <dbReference type="Rhea" id="RHEA-COMP:14369"/>
        <dbReference type="ChEBI" id="CHEBI:15378"/>
        <dbReference type="ChEBI" id="CHEBI:57705"/>
        <dbReference type="ChEBI" id="CHEBI:58223"/>
        <dbReference type="ChEBI" id="CHEBI:60615"/>
        <dbReference type="ChEBI" id="CHEBI:60651"/>
        <dbReference type="EC" id="2.4.1.143"/>
    </reaction>
</comment>
<dbReference type="Gene3D" id="3.90.550.10">
    <property type="entry name" value="Spore Coat Polysaccharide Biosynthesis Protein SpsA, Chain A"/>
    <property type="match status" value="1"/>
</dbReference>
<dbReference type="RefSeq" id="XP_034239609.1">
    <property type="nucleotide sequence ID" value="XM_034383718.1"/>
</dbReference>
<keyword evidence="9" id="KW-0812">Transmembrane</keyword>
<evidence type="ECO:0000256" key="9">
    <source>
        <dbReference type="ARBA" id="ARBA00022692"/>
    </source>
</evidence>
<keyword evidence="10 24" id="KW-0479">Metal-binding</keyword>
<keyword evidence="11" id="KW-0735">Signal-anchor</keyword>
<evidence type="ECO:0000256" key="15">
    <source>
        <dbReference type="ARBA" id="ARBA00023157"/>
    </source>
</evidence>
<evidence type="ECO:0000256" key="16">
    <source>
        <dbReference type="ARBA" id="ARBA00023180"/>
    </source>
</evidence>
<evidence type="ECO:0000256" key="22">
    <source>
        <dbReference type="ARBA" id="ARBA00093257"/>
    </source>
</evidence>
<reference evidence="27 28" key="1">
    <citation type="submission" date="2025-04" db="UniProtKB">
        <authorList>
            <consortium name="RefSeq"/>
        </authorList>
    </citation>
    <scope>IDENTIFICATION</scope>
    <source>
        <tissue evidence="27 28">Total insect</tissue>
    </source>
</reference>
<evidence type="ECO:0000256" key="19">
    <source>
        <dbReference type="ARBA" id="ARBA00031203"/>
    </source>
</evidence>
<proteinExistence type="inferred from homology"/>
<feature type="binding site" evidence="24">
    <location>
        <position position="413"/>
    </location>
    <ligand>
        <name>Mn(2+)</name>
        <dbReference type="ChEBI" id="CHEBI:29035"/>
    </ligand>
</feature>
<sequence>MAALRKLLWALGVFALAGVYLAVVTVSYQSRQSLDAGSVQDDEDALLQAGARSLLLDEHDVLQHEKDALLQHEKDALLQHEKDALLQHEKDALAQLANLNREQRVRDAMKHLTKELPKDNNGTLVIDFNCATRRHVRPEDDLPPPPSASSALFEWVWEANEALHVLNEDLFGTLAERPPQRVIVVQVHRRGRYARWLLQSLSAVPGIESALLVLSHGHVDDALLGLAREVCFCRVARVFFPWSVQLWGDQFPGLDCVKGSTVKDGKPCKREPLVTVAKHHWWWLHNFVFNEVLVAAKYKGVTLFLEEDMYLSPDALHVLDRMQEAAPAADMYILNDNKGFISKSSHRLVQQGHWVYNLGLALHERAWPKIVRCAAMFCSYNDYNWDWTLQAVGAKCVPGRFATAVMRGSRLFHIGKCGGMHFHGVSDCDALVLEARALLRREGDLLFPDALVVQKTDSVPVMGQPNGGWVDRRDHKLCLDNANASLHRWGKAR</sequence>